<evidence type="ECO:0000313" key="1">
    <source>
        <dbReference type="EMBL" id="QTA83307.1"/>
    </source>
</evidence>
<organism evidence="1 2">
    <name type="scientific">Desulfonema limicola</name>
    <dbReference type="NCBI Taxonomy" id="45656"/>
    <lineage>
        <taxon>Bacteria</taxon>
        <taxon>Pseudomonadati</taxon>
        <taxon>Thermodesulfobacteriota</taxon>
        <taxon>Desulfobacteria</taxon>
        <taxon>Desulfobacterales</taxon>
        <taxon>Desulfococcaceae</taxon>
        <taxon>Desulfonema</taxon>
    </lineage>
</organism>
<sequence>MILNKNNEDINKLVKYLFQIECKNYEQKIIDYYNSRLSPIPAMIDLITYFMKPECKKHPKISEYSETIKDEVENFSEFLKNEKSNKQYISIKEVEEVIVKLKQLETTNLEQDEANKKDFITEPKQNLSDLSRFLHSNSDDSDMDHFLEDLKNIIPDFKVKYIRFNDFKGESKIDKTLDMLREIKSRSKLQDAFAIYTTKIRTDNKFKEEAYKIINNLS</sequence>
<dbReference type="KEGG" id="dli:dnl_57060"/>
<proteinExistence type="predicted"/>
<dbReference type="EMBL" id="CP061799">
    <property type="protein sequence ID" value="QTA83307.1"/>
    <property type="molecule type" value="Genomic_DNA"/>
</dbReference>
<reference evidence="1" key="1">
    <citation type="journal article" date="2021" name="Microb. Physiol.">
        <title>Proteogenomic Insights into the Physiology of Marine, Sulfate-Reducing, Filamentous Desulfonema limicola and Desulfonema magnum.</title>
        <authorList>
            <person name="Schnaars V."/>
            <person name="Wohlbrand L."/>
            <person name="Scheve S."/>
            <person name="Hinrichs C."/>
            <person name="Reinhardt R."/>
            <person name="Rabus R."/>
        </authorList>
    </citation>
    <scope>NUCLEOTIDE SEQUENCE</scope>
    <source>
        <strain evidence="1">5ac10</strain>
    </source>
</reference>
<keyword evidence="2" id="KW-1185">Reference proteome</keyword>
<dbReference type="AlphaFoldDB" id="A0A975GJD9"/>
<name>A0A975GJD9_9BACT</name>
<accession>A0A975GJD9</accession>
<protein>
    <submittedName>
        <fullName evidence="1">Uncharacterized protein</fullName>
    </submittedName>
</protein>
<evidence type="ECO:0000313" key="2">
    <source>
        <dbReference type="Proteomes" id="UP000663720"/>
    </source>
</evidence>
<gene>
    <name evidence="1" type="ORF">dnl_57060</name>
</gene>
<dbReference type="RefSeq" id="WP_207689142.1">
    <property type="nucleotide sequence ID" value="NZ_CP061799.1"/>
</dbReference>
<dbReference type="Proteomes" id="UP000663720">
    <property type="component" value="Chromosome"/>
</dbReference>